<dbReference type="EMBL" id="MU004232">
    <property type="protein sequence ID" value="KAF2672141.1"/>
    <property type="molecule type" value="Genomic_DNA"/>
</dbReference>
<dbReference type="AlphaFoldDB" id="A0A6A6UKT8"/>
<name>A0A6A6UKT8_9PEZI</name>
<accession>A0A6A6UKT8</accession>
<keyword evidence="2" id="KW-1185">Reference proteome</keyword>
<sequence length="88" mass="10044">MRRLLALGLWCYEHVALHVVAVDYTCTVSIVVGLVGKEHRSGKMMLFVIIEPLAQVRKAAPPLIIHIQLYTWRTEEEIMALEGWRSDA</sequence>
<reference evidence="1" key="1">
    <citation type="journal article" date="2020" name="Stud. Mycol.">
        <title>101 Dothideomycetes genomes: a test case for predicting lifestyles and emergence of pathogens.</title>
        <authorList>
            <person name="Haridas S."/>
            <person name="Albert R."/>
            <person name="Binder M."/>
            <person name="Bloem J."/>
            <person name="Labutti K."/>
            <person name="Salamov A."/>
            <person name="Andreopoulos B."/>
            <person name="Baker S."/>
            <person name="Barry K."/>
            <person name="Bills G."/>
            <person name="Bluhm B."/>
            <person name="Cannon C."/>
            <person name="Castanera R."/>
            <person name="Culley D."/>
            <person name="Daum C."/>
            <person name="Ezra D."/>
            <person name="Gonzalez J."/>
            <person name="Henrissat B."/>
            <person name="Kuo A."/>
            <person name="Liang C."/>
            <person name="Lipzen A."/>
            <person name="Lutzoni F."/>
            <person name="Magnuson J."/>
            <person name="Mondo S."/>
            <person name="Nolan M."/>
            <person name="Ohm R."/>
            <person name="Pangilinan J."/>
            <person name="Park H.-J."/>
            <person name="Ramirez L."/>
            <person name="Alfaro M."/>
            <person name="Sun H."/>
            <person name="Tritt A."/>
            <person name="Yoshinaga Y."/>
            <person name="Zwiers L.-H."/>
            <person name="Turgeon B."/>
            <person name="Goodwin S."/>
            <person name="Spatafora J."/>
            <person name="Crous P."/>
            <person name="Grigoriev I."/>
        </authorList>
    </citation>
    <scope>NUCLEOTIDE SEQUENCE</scope>
    <source>
        <strain evidence="1">CBS 115976</strain>
    </source>
</reference>
<evidence type="ECO:0000313" key="1">
    <source>
        <dbReference type="EMBL" id="KAF2672141.1"/>
    </source>
</evidence>
<protein>
    <submittedName>
        <fullName evidence="1">Uncharacterized protein</fullName>
    </submittedName>
</protein>
<dbReference type="Proteomes" id="UP000799302">
    <property type="component" value="Unassembled WGS sequence"/>
</dbReference>
<evidence type="ECO:0000313" key="2">
    <source>
        <dbReference type="Proteomes" id="UP000799302"/>
    </source>
</evidence>
<organism evidence="1 2">
    <name type="scientific">Microthyrium microscopicum</name>
    <dbReference type="NCBI Taxonomy" id="703497"/>
    <lineage>
        <taxon>Eukaryota</taxon>
        <taxon>Fungi</taxon>
        <taxon>Dikarya</taxon>
        <taxon>Ascomycota</taxon>
        <taxon>Pezizomycotina</taxon>
        <taxon>Dothideomycetes</taxon>
        <taxon>Dothideomycetes incertae sedis</taxon>
        <taxon>Microthyriales</taxon>
        <taxon>Microthyriaceae</taxon>
        <taxon>Microthyrium</taxon>
    </lineage>
</organism>
<proteinExistence type="predicted"/>
<gene>
    <name evidence="1" type="ORF">BT63DRAFT_189093</name>
</gene>